<dbReference type="Proteomes" id="UP001230504">
    <property type="component" value="Unassembled WGS sequence"/>
</dbReference>
<evidence type="ECO:0000256" key="1">
    <source>
        <dbReference type="SAM" id="MobiDB-lite"/>
    </source>
</evidence>
<evidence type="ECO:0000313" key="3">
    <source>
        <dbReference type="Proteomes" id="UP001230504"/>
    </source>
</evidence>
<keyword evidence="3" id="KW-1185">Reference proteome</keyword>
<gene>
    <name evidence="2" type="ORF">LY79DRAFT_565472</name>
</gene>
<dbReference type="GeneID" id="85442975"/>
<proteinExistence type="predicted"/>
<accession>A0AAD8V0E4</accession>
<dbReference type="RefSeq" id="XP_060410188.1">
    <property type="nucleotide sequence ID" value="XM_060558735.1"/>
</dbReference>
<reference evidence="2" key="1">
    <citation type="submission" date="2021-06" db="EMBL/GenBank/DDBJ databases">
        <title>Comparative genomics, transcriptomics and evolutionary studies reveal genomic signatures of adaptation to plant cell wall in hemibiotrophic fungi.</title>
        <authorList>
            <consortium name="DOE Joint Genome Institute"/>
            <person name="Baroncelli R."/>
            <person name="Diaz J.F."/>
            <person name="Benocci T."/>
            <person name="Peng M."/>
            <person name="Battaglia E."/>
            <person name="Haridas S."/>
            <person name="Andreopoulos W."/>
            <person name="Labutti K."/>
            <person name="Pangilinan J."/>
            <person name="Floch G.L."/>
            <person name="Makela M.R."/>
            <person name="Henrissat B."/>
            <person name="Grigoriev I.V."/>
            <person name="Crouch J.A."/>
            <person name="De Vries R.P."/>
            <person name="Sukno S.A."/>
            <person name="Thon M.R."/>
        </authorList>
    </citation>
    <scope>NUCLEOTIDE SEQUENCE</scope>
    <source>
        <strain evidence="2">CBS 125086</strain>
    </source>
</reference>
<organism evidence="2 3">
    <name type="scientific">Colletotrichum navitas</name>
    <dbReference type="NCBI Taxonomy" id="681940"/>
    <lineage>
        <taxon>Eukaryota</taxon>
        <taxon>Fungi</taxon>
        <taxon>Dikarya</taxon>
        <taxon>Ascomycota</taxon>
        <taxon>Pezizomycotina</taxon>
        <taxon>Sordariomycetes</taxon>
        <taxon>Hypocreomycetidae</taxon>
        <taxon>Glomerellales</taxon>
        <taxon>Glomerellaceae</taxon>
        <taxon>Colletotrichum</taxon>
        <taxon>Colletotrichum graminicola species complex</taxon>
    </lineage>
</organism>
<sequence length="157" mass="16933">MKLNQRGLQSWASFQPRPSYYLHISLPRDEIPGGPASRTSPIAPGPLPWASQVAGPDPSLGFPNAKSPIPPVAARSCKPGTSPNPNPNLPPLQVVRGAERQQQRTLPEHHAMSFTGTLPGRAGSLPTPNKPLWLGGYQTITIPPLPTFWVTIRTLSE</sequence>
<comment type="caution">
    <text evidence="2">The sequence shown here is derived from an EMBL/GenBank/DDBJ whole genome shotgun (WGS) entry which is preliminary data.</text>
</comment>
<dbReference type="AlphaFoldDB" id="A0AAD8V0E4"/>
<feature type="region of interest" description="Disordered" evidence="1">
    <location>
        <begin position="25"/>
        <end position="92"/>
    </location>
</feature>
<name>A0AAD8V0E4_9PEZI</name>
<protein>
    <submittedName>
        <fullName evidence="2">Uncharacterized protein</fullName>
    </submittedName>
</protein>
<evidence type="ECO:0000313" key="2">
    <source>
        <dbReference type="EMBL" id="KAK1574692.1"/>
    </source>
</evidence>
<dbReference type="EMBL" id="JAHLJV010000072">
    <property type="protein sequence ID" value="KAK1574692.1"/>
    <property type="molecule type" value="Genomic_DNA"/>
</dbReference>